<keyword evidence="2" id="KW-1185">Reference proteome</keyword>
<sequence length="41" mass="4640">MAAICLRGIQLVNDKEFACSEGDFDGDNFYMVKWGIKVEII</sequence>
<feature type="non-terminal residue" evidence="1">
    <location>
        <position position="41"/>
    </location>
</feature>
<dbReference type="EMBL" id="CAJVPT010048882">
    <property type="protein sequence ID" value="CAG8742866.1"/>
    <property type="molecule type" value="Genomic_DNA"/>
</dbReference>
<name>A0ACA9Q940_9GLOM</name>
<feature type="non-terminal residue" evidence="1">
    <location>
        <position position="1"/>
    </location>
</feature>
<proteinExistence type="predicted"/>
<comment type="caution">
    <text evidence="1">The sequence shown here is derived from an EMBL/GenBank/DDBJ whole genome shotgun (WGS) entry which is preliminary data.</text>
</comment>
<organism evidence="1 2">
    <name type="scientific">Acaulospora colombiana</name>
    <dbReference type="NCBI Taxonomy" id="27376"/>
    <lineage>
        <taxon>Eukaryota</taxon>
        <taxon>Fungi</taxon>
        <taxon>Fungi incertae sedis</taxon>
        <taxon>Mucoromycota</taxon>
        <taxon>Glomeromycotina</taxon>
        <taxon>Glomeromycetes</taxon>
        <taxon>Diversisporales</taxon>
        <taxon>Acaulosporaceae</taxon>
        <taxon>Acaulospora</taxon>
    </lineage>
</organism>
<evidence type="ECO:0000313" key="1">
    <source>
        <dbReference type="EMBL" id="CAG8742866.1"/>
    </source>
</evidence>
<reference evidence="1" key="1">
    <citation type="submission" date="2021-06" db="EMBL/GenBank/DDBJ databases">
        <authorList>
            <person name="Kallberg Y."/>
            <person name="Tangrot J."/>
            <person name="Rosling A."/>
        </authorList>
    </citation>
    <scope>NUCLEOTIDE SEQUENCE</scope>
    <source>
        <strain evidence="1">CL356</strain>
    </source>
</reference>
<accession>A0ACA9Q940</accession>
<dbReference type="Proteomes" id="UP000789525">
    <property type="component" value="Unassembled WGS sequence"/>
</dbReference>
<protein>
    <submittedName>
        <fullName evidence="1">4507_t:CDS:1</fullName>
    </submittedName>
</protein>
<evidence type="ECO:0000313" key="2">
    <source>
        <dbReference type="Proteomes" id="UP000789525"/>
    </source>
</evidence>
<gene>
    <name evidence="1" type="ORF">ACOLOM_LOCUS12267</name>
</gene>